<protein>
    <submittedName>
        <fullName evidence="4">Molecular chaperone DnaJ</fullName>
    </submittedName>
</protein>
<evidence type="ECO:0000313" key="3">
    <source>
        <dbReference type="EMBL" id="NYD68757.1"/>
    </source>
</evidence>
<dbReference type="RefSeq" id="WP_129176164.1">
    <property type="nucleotide sequence ID" value="NZ_JACCBI010000001.1"/>
</dbReference>
<dbReference type="PANTHER" id="PTHR44240">
    <property type="entry name" value="DNAJ DOMAIN (PROKARYOTIC HEAT SHOCK PROTEIN)-RELATED"/>
    <property type="match status" value="1"/>
</dbReference>
<dbReference type="AlphaFoldDB" id="A0A4V1R1W3"/>
<dbReference type="SUPFAM" id="SSF46565">
    <property type="entry name" value="Chaperone J-domain"/>
    <property type="match status" value="1"/>
</dbReference>
<dbReference type="InterPro" id="IPR036869">
    <property type="entry name" value="J_dom_sf"/>
</dbReference>
<dbReference type="PRINTS" id="PR00625">
    <property type="entry name" value="JDOMAIN"/>
</dbReference>
<evidence type="ECO:0000313" key="7">
    <source>
        <dbReference type="Proteomes" id="UP000581087"/>
    </source>
</evidence>
<reference evidence="4 6" key="1">
    <citation type="submission" date="2019-01" db="EMBL/GenBank/DDBJ databases">
        <title>Agromyces.</title>
        <authorList>
            <person name="Li J."/>
        </authorList>
    </citation>
    <scope>NUCLEOTIDE SEQUENCE [LARGE SCALE GENOMIC DNA]</scope>
    <source>
        <strain evidence="4 6">DSM 23870</strain>
    </source>
</reference>
<organism evidence="4 6">
    <name type="scientific">Agromyces atrinae</name>
    <dbReference type="NCBI Taxonomy" id="592376"/>
    <lineage>
        <taxon>Bacteria</taxon>
        <taxon>Bacillati</taxon>
        <taxon>Actinomycetota</taxon>
        <taxon>Actinomycetes</taxon>
        <taxon>Micrococcales</taxon>
        <taxon>Microbacteriaceae</taxon>
        <taxon>Agromyces</taxon>
    </lineage>
</organism>
<dbReference type="SMART" id="SM00271">
    <property type="entry name" value="DnaJ"/>
    <property type="match status" value="1"/>
</dbReference>
<accession>A0A4V1R1W3</accession>
<evidence type="ECO:0000313" key="4">
    <source>
        <dbReference type="EMBL" id="RXZ85056.1"/>
    </source>
</evidence>
<evidence type="ECO:0000313" key="6">
    <source>
        <dbReference type="Proteomes" id="UP000292686"/>
    </source>
</evidence>
<dbReference type="EMBL" id="JACCBI010000001">
    <property type="protein sequence ID" value="NYD68757.1"/>
    <property type="molecule type" value="Genomic_DNA"/>
</dbReference>
<proteinExistence type="predicted"/>
<dbReference type="EMBL" id="SDPM01000013">
    <property type="protein sequence ID" value="RXZ85056.1"/>
    <property type="molecule type" value="Genomic_DNA"/>
</dbReference>
<evidence type="ECO:0000259" key="2">
    <source>
        <dbReference type="PROSITE" id="PS50076"/>
    </source>
</evidence>
<dbReference type="Pfam" id="PF00226">
    <property type="entry name" value="DnaJ"/>
    <property type="match status" value="1"/>
</dbReference>
<dbReference type="Proteomes" id="UP000581087">
    <property type="component" value="Unassembled WGS sequence"/>
</dbReference>
<dbReference type="PROSITE" id="PS50076">
    <property type="entry name" value="DNAJ_2"/>
    <property type="match status" value="1"/>
</dbReference>
<feature type="domain" description="J" evidence="2">
    <location>
        <begin position="9"/>
        <end position="70"/>
    </location>
</feature>
<dbReference type="InterPro" id="IPR001623">
    <property type="entry name" value="DnaJ_domain"/>
</dbReference>
<dbReference type="OrthoDB" id="5242140at2"/>
<dbReference type="CDD" id="cd06257">
    <property type="entry name" value="DnaJ"/>
    <property type="match status" value="1"/>
</dbReference>
<gene>
    <name evidence="3" type="ORF">BJ972_003276</name>
    <name evidence="5" type="ORF">ESP50_13825</name>
    <name evidence="4" type="ORF">ESP50_16920</name>
</gene>
<dbReference type="PANTHER" id="PTHR44240:SF10">
    <property type="entry name" value="J DOMAIN-CONTAINING PROTEIN"/>
    <property type="match status" value="1"/>
</dbReference>
<dbReference type="InterPro" id="IPR052276">
    <property type="entry name" value="Diphthamide-biosynth_chaperone"/>
</dbReference>
<name>A0A4V1R1W3_9MICO</name>
<dbReference type="Gene3D" id="1.10.287.110">
    <property type="entry name" value="DnaJ domain"/>
    <property type="match status" value="1"/>
</dbReference>
<dbReference type="Proteomes" id="UP000292686">
    <property type="component" value="Unassembled WGS sequence"/>
</dbReference>
<evidence type="ECO:0000256" key="1">
    <source>
        <dbReference type="SAM" id="MobiDB-lite"/>
    </source>
</evidence>
<keyword evidence="6" id="KW-1185">Reference proteome</keyword>
<dbReference type="EMBL" id="SDPM01000007">
    <property type="protein sequence ID" value="RXZ85863.1"/>
    <property type="molecule type" value="Genomic_DNA"/>
</dbReference>
<reference evidence="3 7" key="2">
    <citation type="submission" date="2020-07" db="EMBL/GenBank/DDBJ databases">
        <title>Sequencing the genomes of 1000 actinobacteria strains.</title>
        <authorList>
            <person name="Klenk H.-P."/>
        </authorList>
    </citation>
    <scope>NUCLEOTIDE SEQUENCE [LARGE SCALE GENOMIC DNA]</scope>
    <source>
        <strain evidence="3 7">DSM 23870</strain>
    </source>
</reference>
<comment type="caution">
    <text evidence="4">The sequence shown here is derived from an EMBL/GenBank/DDBJ whole genome shotgun (WGS) entry which is preliminary data.</text>
</comment>
<feature type="region of interest" description="Disordered" evidence="1">
    <location>
        <begin position="60"/>
        <end position="80"/>
    </location>
</feature>
<sequence length="315" mass="33654">MHESPTSATPYEVLGVSSSATDDELKRAYRRMLRETHPDAGGDAARFHAVQVAWEKIGTSSSRSAYDRGTSGQTDDDSAVWATARTAAPRRDTRPSARSYGHPGGLSRERFLDLMREWSGRGADLGDPYEPSLVRSAPTEIRHALANALAEEATARTLSTLGIAFTIWHDVATDAGSNVSRLSALLPKLDHLVLGPSGLYAIASEDWGGEVRVRRGELIGEALAGERPMHALALRAKSVAKAAKVKVTALLIVVPDDASAEGVEIVGSSRGAVTALVQRSRLAQVLRDGLPGAARIGGTDLMEVRTRLQQSVRFA</sequence>
<evidence type="ECO:0000313" key="5">
    <source>
        <dbReference type="EMBL" id="RXZ85863.1"/>
    </source>
</evidence>